<evidence type="ECO:0000313" key="6">
    <source>
        <dbReference type="Proteomes" id="UP000641741"/>
    </source>
</evidence>
<feature type="transmembrane region" description="Helical" evidence="3">
    <location>
        <begin position="102"/>
        <end position="126"/>
    </location>
</feature>
<gene>
    <name evidence="5" type="ORF">H8S02_00205</name>
</gene>
<dbReference type="InterPro" id="IPR001387">
    <property type="entry name" value="Cro/C1-type_HTH"/>
</dbReference>
<keyword evidence="1" id="KW-0238">DNA-binding</keyword>
<evidence type="ECO:0000313" key="5">
    <source>
        <dbReference type="EMBL" id="MBC5694381.1"/>
    </source>
</evidence>
<dbReference type="PANTHER" id="PTHR46558">
    <property type="entry name" value="TRACRIPTIONAL REGULATORY PROTEIN-RELATED-RELATED"/>
    <property type="match status" value="1"/>
</dbReference>
<keyword evidence="6" id="KW-1185">Reference proteome</keyword>
<protein>
    <submittedName>
        <fullName evidence="5">Helix-turn-helix transcriptional regulator</fullName>
    </submittedName>
</protein>
<feature type="region of interest" description="Disordered" evidence="2">
    <location>
        <begin position="65"/>
        <end position="98"/>
    </location>
</feature>
<dbReference type="Pfam" id="PF01381">
    <property type="entry name" value="HTH_3"/>
    <property type="match status" value="1"/>
</dbReference>
<evidence type="ECO:0000259" key="4">
    <source>
        <dbReference type="PROSITE" id="PS50943"/>
    </source>
</evidence>
<proteinExistence type="predicted"/>
<evidence type="ECO:0000256" key="2">
    <source>
        <dbReference type="SAM" id="MobiDB-lite"/>
    </source>
</evidence>
<reference evidence="5 6" key="1">
    <citation type="submission" date="2020-08" db="EMBL/GenBank/DDBJ databases">
        <title>Genome public.</title>
        <authorList>
            <person name="Liu C."/>
            <person name="Sun Q."/>
        </authorList>
    </citation>
    <scope>NUCLEOTIDE SEQUENCE [LARGE SCALE GENOMIC DNA]</scope>
    <source>
        <strain evidence="5 6">M2</strain>
    </source>
</reference>
<feature type="domain" description="HTH cro/C1-type" evidence="4">
    <location>
        <begin position="7"/>
        <end position="61"/>
    </location>
</feature>
<dbReference type="Gene3D" id="1.10.260.40">
    <property type="entry name" value="lambda repressor-like DNA-binding domains"/>
    <property type="match status" value="1"/>
</dbReference>
<keyword evidence="3" id="KW-0812">Transmembrane</keyword>
<keyword evidence="3" id="KW-0472">Membrane</keyword>
<dbReference type="SUPFAM" id="SSF47413">
    <property type="entry name" value="lambda repressor-like DNA-binding domains"/>
    <property type="match status" value="1"/>
</dbReference>
<dbReference type="RefSeq" id="WP_186968714.1">
    <property type="nucleotide sequence ID" value="NZ_JACOPK010000001.1"/>
</dbReference>
<dbReference type="PROSITE" id="PS50943">
    <property type="entry name" value="HTH_CROC1"/>
    <property type="match status" value="1"/>
</dbReference>
<comment type="caution">
    <text evidence="5">The sequence shown here is derived from an EMBL/GenBank/DDBJ whole genome shotgun (WGS) entry which is preliminary data.</text>
</comment>
<dbReference type="CDD" id="cd00093">
    <property type="entry name" value="HTH_XRE"/>
    <property type="match status" value="1"/>
</dbReference>
<dbReference type="EMBL" id="JACOPK010000001">
    <property type="protein sequence ID" value="MBC5694381.1"/>
    <property type="molecule type" value="Genomic_DNA"/>
</dbReference>
<sequence length="362" mass="39446">MTTGEKIAALRREHKLSQEALGEKLGLSRQAVSKWEADQAVPTMDNLMELSRLFGVPVDTLLRPDAPFPAAPAEDGAGKESEDAPAAPETPSAPRQPRRNKAVLIGGAALLCVSLALNAVCLYQIAQLKGEVQALRLQAGNVNTVYYPGTGADTGDFADSSEHMMLDPENTEQLIVTFSAVPRVASDGETAKFLLRGGEQSWECEAEADAGGGYRGSLTIPMVDEYSVYLVLTDQNGGTRNLLLASEYDIENRFSIDVHAYWSSGGPTFSFGRNTFTGTLSTYVYFHDALEDNSFTGRIILYQNGKEIAEQPLEYRISDGEYSSDIYDTEVRLGTFDGRMSDFSIKVEITDAYGRVFTVSPD</sequence>
<name>A0ABR7GJB5_9FIRM</name>
<organism evidence="5 6">
    <name type="scientific">Agathobaculum hominis</name>
    <dbReference type="NCBI Taxonomy" id="2763014"/>
    <lineage>
        <taxon>Bacteria</taxon>
        <taxon>Bacillati</taxon>
        <taxon>Bacillota</taxon>
        <taxon>Clostridia</taxon>
        <taxon>Eubacteriales</taxon>
        <taxon>Butyricicoccaceae</taxon>
        <taxon>Agathobaculum</taxon>
    </lineage>
</organism>
<dbReference type="SMART" id="SM00530">
    <property type="entry name" value="HTH_XRE"/>
    <property type="match status" value="1"/>
</dbReference>
<dbReference type="PANTHER" id="PTHR46558:SF13">
    <property type="entry name" value="HTH-TYPE TRANSCRIPTIONAL REGULATOR IMMR"/>
    <property type="match status" value="1"/>
</dbReference>
<dbReference type="InterPro" id="IPR010982">
    <property type="entry name" value="Lambda_DNA-bd_dom_sf"/>
</dbReference>
<evidence type="ECO:0000256" key="3">
    <source>
        <dbReference type="SAM" id="Phobius"/>
    </source>
</evidence>
<accession>A0ABR7GJB5</accession>
<evidence type="ECO:0000256" key="1">
    <source>
        <dbReference type="ARBA" id="ARBA00023125"/>
    </source>
</evidence>
<dbReference type="Proteomes" id="UP000641741">
    <property type="component" value="Unassembled WGS sequence"/>
</dbReference>
<keyword evidence="3" id="KW-1133">Transmembrane helix</keyword>